<feature type="signal peptide" evidence="2">
    <location>
        <begin position="1"/>
        <end position="27"/>
    </location>
</feature>
<evidence type="ECO:0000256" key="1">
    <source>
        <dbReference type="SAM" id="MobiDB-lite"/>
    </source>
</evidence>
<evidence type="ECO:0008006" key="5">
    <source>
        <dbReference type="Google" id="ProtNLM"/>
    </source>
</evidence>
<keyword evidence="4" id="KW-1185">Reference proteome</keyword>
<gene>
    <name evidence="3" type="ORF">ABT404_26250</name>
</gene>
<evidence type="ECO:0000313" key="4">
    <source>
        <dbReference type="Proteomes" id="UP001474181"/>
    </source>
</evidence>
<dbReference type="Proteomes" id="UP001474181">
    <property type="component" value="Unassembled WGS sequence"/>
</dbReference>
<dbReference type="PROSITE" id="PS51257">
    <property type="entry name" value="PROKAR_LIPOPROTEIN"/>
    <property type="match status" value="1"/>
</dbReference>
<protein>
    <recommendedName>
        <fullName evidence="5">Lipoprotein</fullName>
    </recommendedName>
</protein>
<organism evidence="3 4">
    <name type="scientific">Streptomyces hyaluromycini</name>
    <dbReference type="NCBI Taxonomy" id="1377993"/>
    <lineage>
        <taxon>Bacteria</taxon>
        <taxon>Bacillati</taxon>
        <taxon>Actinomycetota</taxon>
        <taxon>Actinomycetes</taxon>
        <taxon>Kitasatosporales</taxon>
        <taxon>Streptomycetaceae</taxon>
        <taxon>Streptomyces</taxon>
    </lineage>
</organism>
<accession>A0ABV1X1Q0</accession>
<proteinExistence type="predicted"/>
<feature type="chain" id="PRO_5046474956" description="Lipoprotein" evidence="2">
    <location>
        <begin position="28"/>
        <end position="153"/>
    </location>
</feature>
<reference evidence="3 4" key="1">
    <citation type="submission" date="2024-06" db="EMBL/GenBank/DDBJ databases">
        <title>The Natural Products Discovery Center: Release of the First 8490 Sequenced Strains for Exploring Actinobacteria Biosynthetic Diversity.</title>
        <authorList>
            <person name="Kalkreuter E."/>
            <person name="Kautsar S.A."/>
            <person name="Yang D."/>
            <person name="Bader C.D."/>
            <person name="Teijaro C.N."/>
            <person name="Fluegel L."/>
            <person name="Davis C.M."/>
            <person name="Simpson J.R."/>
            <person name="Lauterbach L."/>
            <person name="Steele A.D."/>
            <person name="Gui C."/>
            <person name="Meng S."/>
            <person name="Li G."/>
            <person name="Viehrig K."/>
            <person name="Ye F."/>
            <person name="Su P."/>
            <person name="Kiefer A.F."/>
            <person name="Nichols A."/>
            <person name="Cepeda A.J."/>
            <person name="Yan W."/>
            <person name="Fan B."/>
            <person name="Jiang Y."/>
            <person name="Adhikari A."/>
            <person name="Zheng C.-J."/>
            <person name="Schuster L."/>
            <person name="Cowan T.M."/>
            <person name="Smanski M.J."/>
            <person name="Chevrette M.G."/>
            <person name="De Carvalho L.P.S."/>
            <person name="Shen B."/>
        </authorList>
    </citation>
    <scope>NUCLEOTIDE SEQUENCE [LARGE SCALE GENOMIC DNA]</scope>
    <source>
        <strain evidence="3 4">NPDC000234</strain>
    </source>
</reference>
<feature type="region of interest" description="Disordered" evidence="1">
    <location>
        <begin position="24"/>
        <end position="73"/>
    </location>
</feature>
<name>A0ABV1X1Q0_9ACTN</name>
<keyword evidence="2" id="KW-0732">Signal</keyword>
<sequence length="153" mass="15801">MRRTVLSIAAILLLTAACKSGTTTHNAAAHSPTPKATQSSHTAAAPSHSASPAAKSKAKPKPSHTTKGCSHTSPTRDVLVWYKTPGLPNSAQVLGNYDLVLCETTFQSLTHTSPTGAGYCTEAAYASDNPGYDAEATPAKRLKKVQVAVGPAC</sequence>
<dbReference type="RefSeq" id="WP_350783953.1">
    <property type="nucleotide sequence ID" value="NZ_JBEPEK010000209.1"/>
</dbReference>
<dbReference type="EMBL" id="JBEPEK010000209">
    <property type="protein sequence ID" value="MER7182930.1"/>
    <property type="molecule type" value="Genomic_DNA"/>
</dbReference>
<evidence type="ECO:0000256" key="2">
    <source>
        <dbReference type="SAM" id="SignalP"/>
    </source>
</evidence>
<comment type="caution">
    <text evidence="3">The sequence shown here is derived from an EMBL/GenBank/DDBJ whole genome shotgun (WGS) entry which is preliminary data.</text>
</comment>
<evidence type="ECO:0000313" key="3">
    <source>
        <dbReference type="EMBL" id="MER7182930.1"/>
    </source>
</evidence>
<feature type="compositionally biased region" description="Low complexity" evidence="1">
    <location>
        <begin position="39"/>
        <end position="55"/>
    </location>
</feature>